<evidence type="ECO:0000256" key="1">
    <source>
        <dbReference type="SAM" id="MobiDB-lite"/>
    </source>
</evidence>
<keyword evidence="3" id="KW-1185">Reference proteome</keyword>
<feature type="non-terminal residue" evidence="2">
    <location>
        <position position="1"/>
    </location>
</feature>
<evidence type="ECO:0000313" key="2">
    <source>
        <dbReference type="EMBL" id="CAJ0559129.1"/>
    </source>
</evidence>
<proteinExistence type="predicted"/>
<dbReference type="AlphaFoldDB" id="A0AA36C5S1"/>
<gene>
    <name evidence="2" type="ORF">MSPICULIGERA_LOCUS1176</name>
</gene>
<feature type="non-terminal residue" evidence="2">
    <location>
        <position position="85"/>
    </location>
</feature>
<accession>A0AA36C5S1</accession>
<dbReference type="Proteomes" id="UP001177023">
    <property type="component" value="Unassembled WGS sequence"/>
</dbReference>
<protein>
    <submittedName>
        <fullName evidence="2">Uncharacterized protein</fullName>
    </submittedName>
</protein>
<name>A0AA36C5S1_9BILA</name>
<feature type="region of interest" description="Disordered" evidence="1">
    <location>
        <begin position="57"/>
        <end position="85"/>
    </location>
</feature>
<organism evidence="2 3">
    <name type="scientific">Mesorhabditis spiculigera</name>
    <dbReference type="NCBI Taxonomy" id="96644"/>
    <lineage>
        <taxon>Eukaryota</taxon>
        <taxon>Metazoa</taxon>
        <taxon>Ecdysozoa</taxon>
        <taxon>Nematoda</taxon>
        <taxon>Chromadorea</taxon>
        <taxon>Rhabditida</taxon>
        <taxon>Rhabditina</taxon>
        <taxon>Rhabditomorpha</taxon>
        <taxon>Rhabditoidea</taxon>
        <taxon>Rhabditidae</taxon>
        <taxon>Mesorhabditinae</taxon>
        <taxon>Mesorhabditis</taxon>
    </lineage>
</organism>
<reference evidence="2" key="1">
    <citation type="submission" date="2023-06" db="EMBL/GenBank/DDBJ databases">
        <authorList>
            <person name="Delattre M."/>
        </authorList>
    </citation>
    <scope>NUCLEOTIDE SEQUENCE</scope>
    <source>
        <strain evidence="2">AF72</strain>
    </source>
</reference>
<dbReference type="EMBL" id="CATQJA010000311">
    <property type="protein sequence ID" value="CAJ0559129.1"/>
    <property type="molecule type" value="Genomic_DNA"/>
</dbReference>
<evidence type="ECO:0000313" key="3">
    <source>
        <dbReference type="Proteomes" id="UP001177023"/>
    </source>
</evidence>
<sequence length="85" mass="9689">ITTQPTNANHAGIVHKVKDVVHDCKDTIKEKIDDVFGHDHPEKLHNLSPWEAAHERAKESVRAPSYFPANDEPTMSQNVTRMDKY</sequence>
<feature type="compositionally biased region" description="Polar residues" evidence="1">
    <location>
        <begin position="73"/>
        <end position="85"/>
    </location>
</feature>
<comment type="caution">
    <text evidence="2">The sequence shown here is derived from an EMBL/GenBank/DDBJ whole genome shotgun (WGS) entry which is preliminary data.</text>
</comment>